<feature type="region of interest" description="Disordered" evidence="1">
    <location>
        <begin position="288"/>
        <end position="308"/>
    </location>
</feature>
<dbReference type="EMBL" id="QGMF01000583">
    <property type="protein sequence ID" value="TVY14949.1"/>
    <property type="molecule type" value="Genomic_DNA"/>
</dbReference>
<comment type="caution">
    <text evidence="2">The sequence shown here is derived from an EMBL/GenBank/DDBJ whole genome shotgun (WGS) entry which is preliminary data.</text>
</comment>
<dbReference type="GO" id="GO:0000460">
    <property type="term" value="P:maturation of 5.8S rRNA"/>
    <property type="evidence" value="ECO:0007669"/>
    <property type="project" value="TreeGrafter"/>
</dbReference>
<dbReference type="InterPro" id="IPR007174">
    <property type="entry name" value="Las1"/>
</dbReference>
<dbReference type="OrthoDB" id="10263222at2759"/>
<organism evidence="2 3">
    <name type="scientific">Lachnellula arida</name>
    <dbReference type="NCBI Taxonomy" id="1316785"/>
    <lineage>
        <taxon>Eukaryota</taxon>
        <taxon>Fungi</taxon>
        <taxon>Dikarya</taxon>
        <taxon>Ascomycota</taxon>
        <taxon>Pezizomycotina</taxon>
        <taxon>Leotiomycetes</taxon>
        <taxon>Helotiales</taxon>
        <taxon>Lachnaceae</taxon>
        <taxon>Lachnellula</taxon>
    </lineage>
</organism>
<feature type="compositionally biased region" description="Pro residues" evidence="1">
    <location>
        <begin position="245"/>
        <end position="261"/>
    </location>
</feature>
<evidence type="ECO:0000313" key="2">
    <source>
        <dbReference type="EMBL" id="TVY14949.1"/>
    </source>
</evidence>
<dbReference type="PANTHER" id="PTHR15002:SF0">
    <property type="entry name" value="RIBOSOMAL BIOGENESIS PROTEIN LAS1L"/>
    <property type="match status" value="1"/>
</dbReference>
<dbReference type="AlphaFoldDB" id="A0A8T9B8L7"/>
<gene>
    <name evidence="2" type="primary">las1</name>
    <name evidence="2" type="ORF">LARI1_G007140</name>
</gene>
<feature type="compositionally biased region" description="Polar residues" evidence="1">
    <location>
        <begin position="288"/>
        <end position="302"/>
    </location>
</feature>
<dbReference type="PANTHER" id="PTHR15002">
    <property type="entry name" value="RIBOSOMAL BIOGENESIS PROTEIN LAS1L"/>
    <property type="match status" value="1"/>
</dbReference>
<feature type="region of interest" description="Disordered" evidence="1">
    <location>
        <begin position="239"/>
        <end position="263"/>
    </location>
</feature>
<dbReference type="GO" id="GO:0090730">
    <property type="term" value="C:Las1 complex"/>
    <property type="evidence" value="ECO:0007669"/>
    <property type="project" value="InterPro"/>
</dbReference>
<name>A0A8T9B8L7_9HELO</name>
<evidence type="ECO:0000313" key="3">
    <source>
        <dbReference type="Proteomes" id="UP000469559"/>
    </source>
</evidence>
<protein>
    <submittedName>
        <fullName evidence="2">Pre-rRNA-processing protein las1</fullName>
    </submittedName>
</protein>
<dbReference type="GO" id="GO:0030687">
    <property type="term" value="C:preribosome, large subunit precursor"/>
    <property type="evidence" value="ECO:0007669"/>
    <property type="project" value="TreeGrafter"/>
</dbReference>
<evidence type="ECO:0000256" key="1">
    <source>
        <dbReference type="SAM" id="MobiDB-lite"/>
    </source>
</evidence>
<keyword evidence="3" id="KW-1185">Reference proteome</keyword>
<dbReference type="Pfam" id="PF04031">
    <property type="entry name" value="Las1"/>
    <property type="match status" value="1"/>
</dbReference>
<proteinExistence type="predicted"/>
<reference evidence="2 3" key="1">
    <citation type="submission" date="2018-05" db="EMBL/GenBank/DDBJ databases">
        <title>Whole genome sequencing for identification of molecular markers to develop diagnostic detection tools for the regulated plant pathogen Lachnellula willkommii.</title>
        <authorList>
            <person name="Giroux E."/>
            <person name="Bilodeau G."/>
        </authorList>
    </citation>
    <scope>NUCLEOTIDE SEQUENCE [LARGE SCALE GENOMIC DNA]</scope>
    <source>
        <strain evidence="2 3">CBS 203.66</strain>
    </source>
</reference>
<dbReference type="GO" id="GO:0004519">
    <property type="term" value="F:endonuclease activity"/>
    <property type="evidence" value="ECO:0007669"/>
    <property type="project" value="InterPro"/>
</dbReference>
<accession>A0A8T9B8L7</accession>
<dbReference type="Proteomes" id="UP000469559">
    <property type="component" value="Unassembled WGS sequence"/>
</dbReference>
<dbReference type="GO" id="GO:0000470">
    <property type="term" value="P:maturation of LSU-rRNA"/>
    <property type="evidence" value="ECO:0007669"/>
    <property type="project" value="TreeGrafter"/>
</dbReference>
<sequence length="331" mass="36919">MVQYIITPWRTPTDLLLVRRQLYPHNHNSQTHNAKDAEKERRKAVAQVSVWMQRGNCPHLVEASAILTSAILNDVPGNSSYCVRAAYSAAFCRFVTGLLDSHQTSHKKLSMYSIAKTLSLPATYVELRHQATHEELPSLAKLRSASVKALRWIWEFYWVKLSVDVDGEGDAGGERDEDECKGIVRRYLQDDDGDGDGESMLQLWDRGRVIDAVAEILDEDANADAKLLLRASRLQQRLLDSDPPTSTPSPNPTSTPPPTPTPIITQTLQALKKEMEDMEMQMAMDLNNENENQGPDTASAAETPSAHRLRLGGKGWAEWEGPWVPKPIGVV</sequence>